<accession>A0ABM7W495</accession>
<keyword evidence="2" id="KW-1185">Reference proteome</keyword>
<dbReference type="EMBL" id="AP025516">
    <property type="protein sequence ID" value="BDD85739.1"/>
    <property type="molecule type" value="Genomic_DNA"/>
</dbReference>
<sequence>MLHPIHYNDYHRASLRFCRTLIKDITAMEDIDKVLAYQIKKDIADRYFGLRKVIEQDSAAYLDTIVDATAEFEAGIGLDLIRLYILLCEPDLIRQFQQLLDLDGGFFYDDYLCSSPTIRARLFASEACPGITRRMRFQRLFFSIYERLQARSESYRRTRQEIEEQWETIVEQINLFYRKNDLQNILSFIKTLDQHDEHLLTGSRPDPGDRAALEDKMHLQPPDNVETLLPRMPVLPSLDLVKERLLPLLKMAFRAQPELDVKAFCRG</sequence>
<protein>
    <submittedName>
        <fullName evidence="1">Uncharacterized protein</fullName>
    </submittedName>
</protein>
<proteinExistence type="predicted"/>
<evidence type="ECO:0000313" key="2">
    <source>
        <dbReference type="Proteomes" id="UP000830055"/>
    </source>
</evidence>
<evidence type="ECO:0000313" key="1">
    <source>
        <dbReference type="EMBL" id="BDD85739.1"/>
    </source>
</evidence>
<organism evidence="1 2">
    <name type="scientific">Desulfofustis limnaeus</name>
    <dbReference type="NCBI Taxonomy" id="2740163"/>
    <lineage>
        <taxon>Bacteria</taxon>
        <taxon>Pseudomonadati</taxon>
        <taxon>Thermodesulfobacteriota</taxon>
        <taxon>Desulfobulbia</taxon>
        <taxon>Desulfobulbales</taxon>
        <taxon>Desulfocapsaceae</taxon>
        <taxon>Desulfofustis</taxon>
    </lineage>
</organism>
<dbReference type="Proteomes" id="UP000830055">
    <property type="component" value="Chromosome"/>
</dbReference>
<reference evidence="1 2" key="1">
    <citation type="submission" date="2022-01" db="EMBL/GenBank/DDBJ databases">
        <title>Desulfofustis limnae sp. nov., a novel mesophilic sulfate-reducing bacterium isolated from marsh soil.</title>
        <authorList>
            <person name="Watanabe M."/>
            <person name="Takahashi A."/>
            <person name="Kojima H."/>
            <person name="Fukui M."/>
        </authorList>
    </citation>
    <scope>NUCLEOTIDE SEQUENCE [LARGE SCALE GENOMIC DNA]</scope>
    <source>
        <strain evidence="1 2">PPLL</strain>
    </source>
</reference>
<name>A0ABM7W495_9BACT</name>
<gene>
    <name evidence="1" type="ORF">DPPLL_01040</name>
</gene>